<feature type="region of interest" description="Disordered" evidence="1">
    <location>
        <begin position="1"/>
        <end position="30"/>
    </location>
</feature>
<dbReference type="KEGG" id="wei:EQG49_12830"/>
<feature type="compositionally biased region" description="Acidic residues" evidence="1">
    <location>
        <begin position="1"/>
        <end position="18"/>
    </location>
</feature>
<dbReference type="RefSeq" id="WP_133364358.1">
    <property type="nucleotide sequence ID" value="NZ_CP037940.1"/>
</dbReference>
<protein>
    <submittedName>
        <fullName evidence="2">Uncharacterized protein</fullName>
    </submittedName>
</protein>
<keyword evidence="3" id="KW-1185">Reference proteome</keyword>
<accession>A0A4P6YWU9</accession>
<dbReference type="OrthoDB" id="2627254at2"/>
<evidence type="ECO:0000256" key="1">
    <source>
        <dbReference type="SAM" id="MobiDB-lite"/>
    </source>
</evidence>
<gene>
    <name evidence="2" type="ORF">EQG49_12830</name>
</gene>
<organism evidence="2 3">
    <name type="scientific">Periweissella cryptocerci</name>
    <dbReference type="NCBI Taxonomy" id="2506420"/>
    <lineage>
        <taxon>Bacteria</taxon>
        <taxon>Bacillati</taxon>
        <taxon>Bacillota</taxon>
        <taxon>Bacilli</taxon>
        <taxon>Lactobacillales</taxon>
        <taxon>Lactobacillaceae</taxon>
        <taxon>Periweissella</taxon>
    </lineage>
</organism>
<name>A0A4P6YWU9_9LACO</name>
<dbReference type="EMBL" id="CP037940">
    <property type="protein sequence ID" value="QBO37281.1"/>
    <property type="molecule type" value="Genomic_DNA"/>
</dbReference>
<sequence length="129" mass="15013">MDEELETLDVENDEDVDGNEYQKPVVTSTHKKQTQQYQKFGSTDSISITDTDDTVIEYKFQFPGVEETVTLKDNAKSADGVFIWHDYYKSIMDVVLVSPRTDFDYWENHKGFGQVMEAGVDFLERFLYE</sequence>
<evidence type="ECO:0000313" key="2">
    <source>
        <dbReference type="EMBL" id="QBO37281.1"/>
    </source>
</evidence>
<reference evidence="3" key="1">
    <citation type="submission" date="2019-03" db="EMBL/GenBank/DDBJ databases">
        <title>Weissella sp. 26KH-42 Genome sequencing.</title>
        <authorList>
            <person name="Heo J."/>
            <person name="Kim S.-J."/>
            <person name="Kim J.-S."/>
            <person name="Hong S.-B."/>
            <person name="Kwon S.-W."/>
        </authorList>
    </citation>
    <scope>NUCLEOTIDE SEQUENCE [LARGE SCALE GENOMIC DNA]</scope>
    <source>
        <strain evidence="3">26KH-42</strain>
    </source>
</reference>
<dbReference type="AlphaFoldDB" id="A0A4P6YWU9"/>
<proteinExistence type="predicted"/>
<evidence type="ECO:0000313" key="3">
    <source>
        <dbReference type="Proteomes" id="UP000292886"/>
    </source>
</evidence>
<dbReference type="Proteomes" id="UP000292886">
    <property type="component" value="Chromosome"/>
</dbReference>